<evidence type="ECO:0000313" key="1">
    <source>
        <dbReference type="EMBL" id="RAH71176.1"/>
    </source>
</evidence>
<keyword evidence="2" id="KW-1185">Reference proteome</keyword>
<gene>
    <name evidence="1" type="ORF">BO66DRAFT_347759</name>
</gene>
<organism evidence="1 2">
    <name type="scientific">Aspergillus aculeatinus CBS 121060</name>
    <dbReference type="NCBI Taxonomy" id="1448322"/>
    <lineage>
        <taxon>Eukaryota</taxon>
        <taxon>Fungi</taxon>
        <taxon>Dikarya</taxon>
        <taxon>Ascomycota</taxon>
        <taxon>Pezizomycotina</taxon>
        <taxon>Eurotiomycetes</taxon>
        <taxon>Eurotiomycetidae</taxon>
        <taxon>Eurotiales</taxon>
        <taxon>Aspergillaceae</taxon>
        <taxon>Aspergillus</taxon>
        <taxon>Aspergillus subgen. Circumdati</taxon>
    </lineage>
</organism>
<protein>
    <submittedName>
        <fullName evidence="1">Subtilisin-like protein</fullName>
    </submittedName>
</protein>
<name>A0ACD1HC07_9EURO</name>
<reference evidence="1" key="1">
    <citation type="submission" date="2018-02" db="EMBL/GenBank/DDBJ databases">
        <title>The genomes of Aspergillus section Nigri reveals drivers in fungal speciation.</title>
        <authorList>
            <consortium name="DOE Joint Genome Institute"/>
            <person name="Vesth T.C."/>
            <person name="Nybo J."/>
            <person name="Theobald S."/>
            <person name="Brandl J."/>
            <person name="Frisvad J.C."/>
            <person name="Nielsen K.F."/>
            <person name="Lyhne E.K."/>
            <person name="Kogle M.E."/>
            <person name="Kuo A."/>
            <person name="Riley R."/>
            <person name="Clum A."/>
            <person name="Nolan M."/>
            <person name="Lipzen A."/>
            <person name="Salamov A."/>
            <person name="Henrissat B."/>
            <person name="Wiebenga A."/>
            <person name="De vries R.P."/>
            <person name="Grigoriev I.V."/>
            <person name="Mortensen U.H."/>
            <person name="Andersen M.R."/>
            <person name="Baker S.E."/>
        </authorList>
    </citation>
    <scope>NUCLEOTIDE SEQUENCE</scope>
    <source>
        <strain evidence="1">CBS 121060</strain>
    </source>
</reference>
<accession>A0ACD1HC07</accession>
<dbReference type="Proteomes" id="UP000249661">
    <property type="component" value="Unassembled WGS sequence"/>
</dbReference>
<dbReference type="EMBL" id="KZ824950">
    <property type="protein sequence ID" value="RAH71176.1"/>
    <property type="molecule type" value="Genomic_DNA"/>
</dbReference>
<evidence type="ECO:0000313" key="2">
    <source>
        <dbReference type="Proteomes" id="UP000249661"/>
    </source>
</evidence>
<sequence>MKFLSSFVALSLAALSGALPASDHVVHEKRSSASTLWQKAARVNGTENVIVRIGLTQNNLDRGYEYLMDVSDSVSPNYGKFWTPEKVAETFAPSNETVTAVRQWLIEAGVDSSRLSQTKNKAWIVFNATTAEAETLLHTQYYHYKNAVTGSTAIATDQYRLPQSVTQHVDYIKPGVILPLTSRKRQAGRKPLRYQPAKKTTPNPSSLATCDEAITPACVAALYKIPGASKDVSPKNSLGIFEEGDYYAQEDLDLFFKNFTRWIPSGTHPKPAFIDGAEAPVPVDEAGAESDLDFQLAYPIVYPQEITLFQNDDYNYASEEIYTSGFFNTFLDALDGVPQSYCTYCADGECGDASGLDPVYPDTNQGGYTGQLMCGTYKPTNVISISYGLQEDDLPEYYQKRQCNEFLKLGLQGTSILIASGDDGVAGPPGDYTDDGCLGNGTIFSPAFPNSCPWVTNVGATKLYPGYTVADGESAAYDPIGDPYSIAYASGGGFSNIYPIPSYQAAAVAEYFKNHNPPYPYYKGAANIGKNGGLYNRLGRGYPDVAANGDNIAMFNAGGYILEGGTSASTPIFSSVINRIIEKRIAAGKGPVGFLNPVLYRNADALNDITNGTNPGCGTDGFSTAPGWDPVTGLGTPNFPKLLEVFLSLP</sequence>
<proteinExistence type="predicted"/>